<reference evidence="7 8" key="1">
    <citation type="journal article" date="2016" name="Nat. Commun.">
        <title>Thousands of microbial genomes shed light on interconnected biogeochemical processes in an aquifer system.</title>
        <authorList>
            <person name="Anantharaman K."/>
            <person name="Brown C.T."/>
            <person name="Hug L.A."/>
            <person name="Sharon I."/>
            <person name="Castelle C.J."/>
            <person name="Probst A.J."/>
            <person name="Thomas B.C."/>
            <person name="Singh A."/>
            <person name="Wilkins M.J."/>
            <person name="Karaoz U."/>
            <person name="Brodie E.L."/>
            <person name="Williams K.H."/>
            <person name="Hubbard S.S."/>
            <person name="Banfield J.F."/>
        </authorList>
    </citation>
    <scope>NUCLEOTIDE SEQUENCE [LARGE SCALE GENOMIC DNA]</scope>
</reference>
<accession>A0A1F4NT05</accession>
<dbReference type="Gene3D" id="3.90.1030.10">
    <property type="entry name" value="Ribosomal protein L17"/>
    <property type="match status" value="1"/>
</dbReference>
<evidence type="ECO:0000256" key="1">
    <source>
        <dbReference type="ARBA" id="ARBA00008777"/>
    </source>
</evidence>
<evidence type="ECO:0000313" key="7">
    <source>
        <dbReference type="EMBL" id="OGB74489.1"/>
    </source>
</evidence>
<dbReference type="InterPro" id="IPR036373">
    <property type="entry name" value="Ribosomal_bL17_sf"/>
</dbReference>
<evidence type="ECO:0000313" key="8">
    <source>
        <dbReference type="Proteomes" id="UP000176651"/>
    </source>
</evidence>
<dbReference type="Pfam" id="PF01196">
    <property type="entry name" value="Ribosomal_L17"/>
    <property type="match status" value="1"/>
</dbReference>
<dbReference type="PANTHER" id="PTHR14413:SF16">
    <property type="entry name" value="LARGE RIBOSOMAL SUBUNIT PROTEIN BL17M"/>
    <property type="match status" value="1"/>
</dbReference>
<evidence type="ECO:0000256" key="3">
    <source>
        <dbReference type="ARBA" id="ARBA00023274"/>
    </source>
</evidence>
<evidence type="ECO:0000256" key="6">
    <source>
        <dbReference type="RuleBase" id="RU000661"/>
    </source>
</evidence>
<dbReference type="GO" id="GO:0006412">
    <property type="term" value="P:translation"/>
    <property type="evidence" value="ECO:0007669"/>
    <property type="project" value="InterPro"/>
</dbReference>
<proteinExistence type="inferred from homology"/>
<comment type="caution">
    <text evidence="7">The sequence shown here is derived from an EMBL/GenBank/DDBJ whole genome shotgun (WGS) entry which is preliminary data.</text>
</comment>
<evidence type="ECO:0000256" key="5">
    <source>
        <dbReference type="RuleBase" id="RU000660"/>
    </source>
</evidence>
<dbReference type="NCBIfam" id="TIGR00059">
    <property type="entry name" value="L17"/>
    <property type="match status" value="1"/>
</dbReference>
<dbReference type="EMBL" id="META01000001">
    <property type="protein sequence ID" value="OGB74489.1"/>
    <property type="molecule type" value="Genomic_DNA"/>
</dbReference>
<dbReference type="AlphaFoldDB" id="A0A1F4NT05"/>
<dbReference type="STRING" id="1798535.A2V68_02620"/>
<protein>
    <recommendedName>
        <fullName evidence="4 6">50S ribosomal protein L17</fullName>
    </recommendedName>
</protein>
<dbReference type="InterPro" id="IPR000456">
    <property type="entry name" value="Ribosomal_bL17"/>
</dbReference>
<dbReference type="PANTHER" id="PTHR14413">
    <property type="entry name" value="RIBOSOMAL PROTEIN L17"/>
    <property type="match status" value="1"/>
</dbReference>
<comment type="similarity">
    <text evidence="1 5">Belongs to the bacterial ribosomal protein bL17 family.</text>
</comment>
<dbReference type="Proteomes" id="UP000176651">
    <property type="component" value="Unassembled WGS sequence"/>
</dbReference>
<evidence type="ECO:0000256" key="2">
    <source>
        <dbReference type="ARBA" id="ARBA00022980"/>
    </source>
</evidence>
<dbReference type="GO" id="GO:0003735">
    <property type="term" value="F:structural constituent of ribosome"/>
    <property type="evidence" value="ECO:0007669"/>
    <property type="project" value="InterPro"/>
</dbReference>
<sequence>MRHRKRGAKLGRIKKRRESMVKNLVLSVVLYEKITTTLAKAKATLPVVERLTHRAKAADLTAKRYLMKQLFNNELLVRKLTHKIAPRYKKKEGGYLRIVKLKPREGDRAPMARLEFV</sequence>
<gene>
    <name evidence="7" type="ORF">A2V68_02620</name>
</gene>
<name>A0A1F4NT05_UNCK3</name>
<keyword evidence="3 5" id="KW-0687">Ribonucleoprotein</keyword>
<dbReference type="SUPFAM" id="SSF64263">
    <property type="entry name" value="Prokaryotic ribosomal protein L17"/>
    <property type="match status" value="1"/>
</dbReference>
<dbReference type="GO" id="GO:0022625">
    <property type="term" value="C:cytosolic large ribosomal subunit"/>
    <property type="evidence" value="ECO:0007669"/>
    <property type="project" value="TreeGrafter"/>
</dbReference>
<keyword evidence="2 5" id="KW-0689">Ribosomal protein</keyword>
<evidence type="ECO:0000256" key="4">
    <source>
        <dbReference type="ARBA" id="ARBA00035494"/>
    </source>
</evidence>
<organism evidence="7 8">
    <name type="scientific">candidate division Kazan bacterium RBG_13_50_9</name>
    <dbReference type="NCBI Taxonomy" id="1798535"/>
    <lineage>
        <taxon>Bacteria</taxon>
        <taxon>Bacteria division Kazan-3B-28</taxon>
    </lineage>
</organism>